<dbReference type="PANTHER" id="PTHR23077:SF9">
    <property type="entry name" value="PEROXISOMAL ATPASE PEX6"/>
    <property type="match status" value="1"/>
</dbReference>
<evidence type="ECO:0000256" key="4">
    <source>
        <dbReference type="ARBA" id="ARBA00022741"/>
    </source>
</evidence>
<dbReference type="GO" id="GO:0016558">
    <property type="term" value="P:protein import into peroxisome matrix"/>
    <property type="evidence" value="ECO:0007669"/>
    <property type="project" value="TreeGrafter"/>
</dbReference>
<dbReference type="GO" id="GO:0016887">
    <property type="term" value="F:ATP hydrolysis activity"/>
    <property type="evidence" value="ECO:0007669"/>
    <property type="project" value="InterPro"/>
</dbReference>
<protein>
    <recommendedName>
        <fullName evidence="8">Peroxisomal ATPase PEX6</fullName>
    </recommendedName>
    <alternativeName>
        <fullName evidence="9">Peroxin-6</fullName>
    </alternativeName>
</protein>
<reference evidence="13" key="3">
    <citation type="submission" date="2025-09" db="UniProtKB">
        <authorList>
            <consortium name="Ensembl"/>
        </authorList>
    </citation>
    <scope>IDENTIFICATION</scope>
</reference>
<evidence type="ECO:0000256" key="9">
    <source>
        <dbReference type="ARBA" id="ARBA00034920"/>
    </source>
</evidence>
<dbReference type="OMA" id="SPQLWFN"/>
<dbReference type="InterPro" id="IPR027417">
    <property type="entry name" value="P-loop_NTPase"/>
</dbReference>
<evidence type="ECO:0000256" key="10">
    <source>
        <dbReference type="ARBA" id="ARBA00048778"/>
    </source>
</evidence>
<dbReference type="InterPro" id="IPR050168">
    <property type="entry name" value="AAA_ATPase_domain"/>
</dbReference>
<proteinExistence type="inferred from homology"/>
<dbReference type="Gene3D" id="3.40.50.300">
    <property type="entry name" value="P-loop containing nucleotide triphosphate hydrolases"/>
    <property type="match status" value="2"/>
</dbReference>
<comment type="catalytic activity">
    <reaction evidence="10">
        <text>ATP + H2O = ADP + phosphate + H(+)</text>
        <dbReference type="Rhea" id="RHEA:13065"/>
        <dbReference type="ChEBI" id="CHEBI:15377"/>
        <dbReference type="ChEBI" id="CHEBI:15378"/>
        <dbReference type="ChEBI" id="CHEBI:30616"/>
        <dbReference type="ChEBI" id="CHEBI:43474"/>
        <dbReference type="ChEBI" id="CHEBI:456216"/>
    </reaction>
    <physiologicalReaction direction="left-to-right" evidence="10">
        <dbReference type="Rhea" id="RHEA:13066"/>
    </physiologicalReaction>
</comment>
<dbReference type="FunCoup" id="A0A3P8UJE4">
    <property type="interactions" value="1165"/>
</dbReference>
<dbReference type="STRING" id="244447.ENSCSEP00000000746"/>
<keyword evidence="7" id="KW-0472">Membrane</keyword>
<dbReference type="PANTHER" id="PTHR23077">
    <property type="entry name" value="AAA-FAMILY ATPASE"/>
    <property type="match status" value="1"/>
</dbReference>
<dbReference type="InterPro" id="IPR003593">
    <property type="entry name" value="AAA+_ATPase"/>
</dbReference>
<dbReference type="GeneTree" id="ENSGT00550000074953"/>
<keyword evidence="14" id="KW-1185">Reference proteome</keyword>
<evidence type="ECO:0000256" key="11">
    <source>
        <dbReference type="SAM" id="MobiDB-lite"/>
    </source>
</evidence>
<keyword evidence="6" id="KW-0067">ATP-binding</keyword>
<evidence type="ECO:0000256" key="7">
    <source>
        <dbReference type="ARBA" id="ARBA00023136"/>
    </source>
</evidence>
<dbReference type="InterPro" id="IPR003959">
    <property type="entry name" value="ATPase_AAA_core"/>
</dbReference>
<dbReference type="SUPFAM" id="SSF52540">
    <property type="entry name" value="P-loop containing nucleoside triphosphate hydrolases"/>
    <property type="match status" value="2"/>
</dbReference>
<evidence type="ECO:0000256" key="8">
    <source>
        <dbReference type="ARBA" id="ARBA00034811"/>
    </source>
</evidence>
<name>A0A3P8UJE4_CYNSE</name>
<dbReference type="FunFam" id="3.40.50.300:FF:000109">
    <property type="entry name" value="Peroxisomal biogenesis factor 6"/>
    <property type="match status" value="1"/>
</dbReference>
<evidence type="ECO:0000256" key="1">
    <source>
        <dbReference type="ARBA" id="ARBA00004370"/>
    </source>
</evidence>
<evidence type="ECO:0000256" key="3">
    <source>
        <dbReference type="ARBA" id="ARBA00022593"/>
    </source>
</evidence>
<dbReference type="GO" id="GO:0005778">
    <property type="term" value="C:peroxisomal membrane"/>
    <property type="evidence" value="ECO:0007669"/>
    <property type="project" value="TreeGrafter"/>
</dbReference>
<keyword evidence="5" id="KW-0378">Hydrolase</keyword>
<evidence type="ECO:0000313" key="13">
    <source>
        <dbReference type="Ensembl" id="ENSCSEP00000000746.1"/>
    </source>
</evidence>
<dbReference type="InParanoid" id="A0A3P8UJE4"/>
<comment type="subcellular location">
    <subcellularLocation>
        <location evidence="1">Membrane</location>
    </subcellularLocation>
</comment>
<dbReference type="InterPro" id="IPR057604">
    <property type="entry name" value="DPBB_PEX6"/>
</dbReference>
<dbReference type="InterPro" id="IPR047533">
    <property type="entry name" value="RecA-like_PEX6_r2"/>
</dbReference>
<feature type="domain" description="AAA+ ATPase" evidence="12">
    <location>
        <begin position="499"/>
        <end position="671"/>
    </location>
</feature>
<reference evidence="13 14" key="1">
    <citation type="journal article" date="2014" name="Nat. Genet.">
        <title>Whole-genome sequence of a flatfish provides insights into ZW sex chromosome evolution and adaptation to a benthic lifestyle.</title>
        <authorList>
            <person name="Chen S."/>
            <person name="Zhang G."/>
            <person name="Shao C."/>
            <person name="Huang Q."/>
            <person name="Liu G."/>
            <person name="Zhang P."/>
            <person name="Song W."/>
            <person name="An N."/>
            <person name="Chalopin D."/>
            <person name="Volff J.N."/>
            <person name="Hong Y."/>
            <person name="Li Q."/>
            <person name="Sha Z."/>
            <person name="Zhou H."/>
            <person name="Xie M."/>
            <person name="Yu Q."/>
            <person name="Liu Y."/>
            <person name="Xiang H."/>
            <person name="Wang N."/>
            <person name="Wu K."/>
            <person name="Yang C."/>
            <person name="Zhou Q."/>
            <person name="Liao X."/>
            <person name="Yang L."/>
            <person name="Hu Q."/>
            <person name="Zhang J."/>
            <person name="Meng L."/>
            <person name="Jin L."/>
            <person name="Tian Y."/>
            <person name="Lian J."/>
            <person name="Yang J."/>
            <person name="Miao G."/>
            <person name="Liu S."/>
            <person name="Liang Z."/>
            <person name="Yan F."/>
            <person name="Li Y."/>
            <person name="Sun B."/>
            <person name="Zhang H."/>
            <person name="Zhang J."/>
            <person name="Zhu Y."/>
            <person name="Du M."/>
            <person name="Zhao Y."/>
            <person name="Schartl M."/>
            <person name="Tang Q."/>
            <person name="Wang J."/>
        </authorList>
    </citation>
    <scope>NUCLEOTIDE SEQUENCE</scope>
</reference>
<sequence length="1008" mass="110126">MNVLEFQKHFPPPAQRRTHTPPMSQREVSVTGQLKDRVPRKVEESNTCVRLFVSRVCLRRYGFQLLSCSGTVRPVKPVSLDRVVLGARSRNTLSWAGKQSFSNRILELCSREESLLVRRGYPLLLPRHDPEQVIPRNVFLVLDCSPVIQGRITADTSLVLTECWDSSELTVAPCRPISLCISDFAHYADGLGNGRSLLNSRRLLDSGFSNVLRALECSVDVRVADTRQWAEVGHQEAATLDADSSVFMSKRLLLRLGLFNREWVWLCRVGEAHRPSTEVRERLVTVVVGDSAESQEPQNQEDVGLISATLWFNLTDGEMVPVNKCTLRMKRWMPSPLDRAGLSESSCRSASPPFANMLHVQPVASPLYKDPSSCCDLLLSEHFNCPRLVSQGDIITVSCQNHPELVENNAENLYRYQTLTHFTDQHSVFTSPSSRSLEVAELKMLRFSLGGASTNSSAPCCLVDGMSLGTSLSPPGLHQIVDDLCGIVLPHLHHSRSLSSCTVLLHGPAGSGKVIVVSAASRRLNLHLLKVDCVGLCADTSAASEVKLASVFQKAAAVQPCMLLLRNLHLLLQPKGGASEEDSRVSASLCQLLSSVPTSVVVVGTVCRPRDLSAGVVTAFVHQVALESPSEEQRSSMLVGLTYDLHLGRDVSLERLAKLTSGFVLGDLRALVAEAGRAACRRLRLICGRLQEEDLCQTGVTIQNQDFTSALETLQDAQSKAVGAPKIPNVRWEDVGGLQQVKKEILNTVQLPLQRPELLSLGLSRTGILLYGPPGTGKTLLAKAVATECSMTFLSVKGPELINMYVGQSEENIREVFFRARSAAPCVIFFDELDSLAPSRGRSGDSGGVMDRVVSQLLAELDGLDSASGVFVIGATNRPDLLDQSLLRPGRFDKLVYVGVNKDKTSQLQVLEAITRKFQLDPGLDLELLVNSCPDHMTGADLYALCSDAMTSAIKRKISLIVKGVDSEDTPLLLCAEDFSAALGNFKPSVSEQELLRYRAVQQQLAAT</sequence>
<dbReference type="Pfam" id="PF00004">
    <property type="entry name" value="AAA"/>
    <property type="match status" value="2"/>
</dbReference>
<dbReference type="InterPro" id="IPR041569">
    <property type="entry name" value="AAA_lid_3"/>
</dbReference>
<reference evidence="13" key="2">
    <citation type="submission" date="2025-08" db="UniProtKB">
        <authorList>
            <consortium name="Ensembl"/>
        </authorList>
    </citation>
    <scope>IDENTIFICATION</scope>
</reference>
<accession>A0A3P8UJE4</accession>
<dbReference type="Proteomes" id="UP000265120">
    <property type="component" value="Chromosome 9"/>
</dbReference>
<comment type="similarity">
    <text evidence="2">Belongs to the AAA ATPase family.</text>
</comment>
<organism evidence="13 14">
    <name type="scientific">Cynoglossus semilaevis</name>
    <name type="common">Tongue sole</name>
    <dbReference type="NCBI Taxonomy" id="244447"/>
    <lineage>
        <taxon>Eukaryota</taxon>
        <taxon>Metazoa</taxon>
        <taxon>Chordata</taxon>
        <taxon>Craniata</taxon>
        <taxon>Vertebrata</taxon>
        <taxon>Euteleostomi</taxon>
        <taxon>Actinopterygii</taxon>
        <taxon>Neopterygii</taxon>
        <taxon>Teleostei</taxon>
        <taxon>Neoteleostei</taxon>
        <taxon>Acanthomorphata</taxon>
        <taxon>Carangaria</taxon>
        <taxon>Pleuronectiformes</taxon>
        <taxon>Pleuronectoidei</taxon>
        <taxon>Cynoglossidae</taxon>
        <taxon>Cynoglossinae</taxon>
        <taxon>Cynoglossus</taxon>
    </lineage>
</organism>
<dbReference type="Pfam" id="PF25395">
    <property type="entry name" value="DPBB_PEX6"/>
    <property type="match status" value="1"/>
</dbReference>
<dbReference type="GO" id="GO:0005829">
    <property type="term" value="C:cytosol"/>
    <property type="evidence" value="ECO:0007669"/>
    <property type="project" value="TreeGrafter"/>
</dbReference>
<evidence type="ECO:0000256" key="5">
    <source>
        <dbReference type="ARBA" id="ARBA00022801"/>
    </source>
</evidence>
<dbReference type="SMART" id="SM00382">
    <property type="entry name" value="AAA"/>
    <property type="match status" value="2"/>
</dbReference>
<dbReference type="Ensembl" id="ENSCSET00000000774.1">
    <property type="protein sequence ID" value="ENSCSEP00000000746.1"/>
    <property type="gene ID" value="ENSCSEG00000000510.1"/>
</dbReference>
<dbReference type="GO" id="GO:0005524">
    <property type="term" value="F:ATP binding"/>
    <property type="evidence" value="ECO:0007669"/>
    <property type="project" value="UniProtKB-KW"/>
</dbReference>
<feature type="region of interest" description="Disordered" evidence="11">
    <location>
        <begin position="1"/>
        <end position="25"/>
    </location>
</feature>
<dbReference type="CDD" id="cd19527">
    <property type="entry name" value="RecA-like_PEX6_r2"/>
    <property type="match status" value="1"/>
</dbReference>
<dbReference type="AlphaFoldDB" id="A0A3P8UJE4"/>
<keyword evidence="3" id="KW-0962">Peroxisome biogenesis</keyword>
<dbReference type="Pfam" id="PF17862">
    <property type="entry name" value="AAA_lid_3"/>
    <property type="match status" value="1"/>
</dbReference>
<evidence type="ECO:0000256" key="2">
    <source>
        <dbReference type="ARBA" id="ARBA00006914"/>
    </source>
</evidence>
<dbReference type="PROSITE" id="PS00674">
    <property type="entry name" value="AAA"/>
    <property type="match status" value="1"/>
</dbReference>
<evidence type="ECO:0000313" key="14">
    <source>
        <dbReference type="Proteomes" id="UP000265120"/>
    </source>
</evidence>
<evidence type="ECO:0000259" key="12">
    <source>
        <dbReference type="SMART" id="SM00382"/>
    </source>
</evidence>
<keyword evidence="4" id="KW-0547">Nucleotide-binding</keyword>
<dbReference type="InterPro" id="IPR003960">
    <property type="entry name" value="ATPase_AAA_CS"/>
</dbReference>
<dbReference type="FunFam" id="1.10.8.60:FF:000039">
    <property type="entry name" value="peroxisome biogenesis factor 6"/>
    <property type="match status" value="1"/>
</dbReference>
<feature type="domain" description="AAA+ ATPase" evidence="12">
    <location>
        <begin position="764"/>
        <end position="903"/>
    </location>
</feature>
<dbReference type="Gene3D" id="1.10.8.60">
    <property type="match status" value="2"/>
</dbReference>
<evidence type="ECO:0000256" key="6">
    <source>
        <dbReference type="ARBA" id="ARBA00022840"/>
    </source>
</evidence>